<protein>
    <submittedName>
        <fullName evidence="4">Uncharacterized protein</fullName>
    </submittedName>
</protein>
<dbReference type="InterPro" id="IPR015943">
    <property type="entry name" value="WD40/YVTN_repeat-like_dom_sf"/>
</dbReference>
<evidence type="ECO:0000313" key="5">
    <source>
        <dbReference type="Proteomes" id="UP000272528"/>
    </source>
</evidence>
<evidence type="ECO:0000313" key="4">
    <source>
        <dbReference type="EMBL" id="AZN41086.1"/>
    </source>
</evidence>
<feature type="domain" description="Copper amine oxidase-like N-terminal" evidence="2">
    <location>
        <begin position="464"/>
        <end position="566"/>
    </location>
</feature>
<dbReference type="AlphaFoldDB" id="A0A3S9A5X3"/>
<dbReference type="Gene3D" id="3.30.457.10">
    <property type="entry name" value="Copper amine oxidase-like, N-terminal domain"/>
    <property type="match status" value="1"/>
</dbReference>
<keyword evidence="5" id="KW-1185">Reference proteome</keyword>
<dbReference type="EMBL" id="CP034437">
    <property type="protein sequence ID" value="AZN41086.1"/>
    <property type="molecule type" value="Genomic_DNA"/>
</dbReference>
<dbReference type="InterPro" id="IPR012854">
    <property type="entry name" value="Cu_amine_oxidase-like_N"/>
</dbReference>
<evidence type="ECO:0000256" key="1">
    <source>
        <dbReference type="SAM" id="SignalP"/>
    </source>
</evidence>
<accession>A0A3S9A5X3</accession>
<feature type="signal peptide" evidence="1">
    <location>
        <begin position="1"/>
        <end position="25"/>
    </location>
</feature>
<dbReference type="Pfam" id="PF07833">
    <property type="entry name" value="Cu_amine_oxidN1"/>
    <property type="match status" value="1"/>
</dbReference>
<sequence length="578" mass="63578">MKISLKPRRTMLCALAALSILIPTAGVGTGATAHAEGVQLNTYPSYLEKTPVTKPIWTAPIDHEQYMPSGSSYVVEGNIIVYMKNKHLVSADIATGNAYWSSKTNFTNTFFLHGGVLYALGEDRVLYAFNSQYGTKLWMSPLGKTNLVQMKFDDKRIYASFNEALFALDPATGKKLWMVDKTEASAIDDLTLVGNTVVQSYIEQGAISHDNLYGYDAATGKEKFGFGWSSSPLEVEGNMMWVKSYNFMAEDPLTTHVLQINTDTGKLIKDQVYDVSKINAEISTSSPNDPYTRITKLAMDGPWIYIGVNDVVYRYHRDADPTKGPPFVYNHLFQGTLGKWILGPSDGYMQFEGVVGLTSLSMFDLTKPNINYWGYGNISRVDRIGGGMFIGLQNGHFIISQLSTGKTLLHGQTSAWMFNKFTVAGNIVFVQAEHQLLAYPLPAAAKFAPTHKLIIKDEKADIVVDGVKHAISPDAAFVNNQVFVPFRAMFALFNGTISYDAASKSVTASALGKKIQLTAENALVTLDGSKIGLSEAPLMYHNTVYVPLRDISTMLGTSVTWKNHTVYISTKPEEAAAK</sequence>
<feature type="chain" id="PRO_5038604498" evidence="1">
    <location>
        <begin position="26"/>
        <end position="578"/>
    </location>
</feature>
<dbReference type="InterPro" id="IPR006311">
    <property type="entry name" value="TAT_signal"/>
</dbReference>
<dbReference type="Pfam" id="PF13360">
    <property type="entry name" value="PQQ_2"/>
    <property type="match status" value="1"/>
</dbReference>
<dbReference type="PANTHER" id="PTHR34512">
    <property type="entry name" value="CELL SURFACE PROTEIN"/>
    <property type="match status" value="1"/>
</dbReference>
<dbReference type="Gene3D" id="2.130.10.10">
    <property type="entry name" value="YVTN repeat-like/Quinoprotein amine dehydrogenase"/>
    <property type="match status" value="1"/>
</dbReference>
<dbReference type="Proteomes" id="UP000272528">
    <property type="component" value="Chromosome"/>
</dbReference>
<evidence type="ECO:0000259" key="2">
    <source>
        <dbReference type="Pfam" id="PF07833"/>
    </source>
</evidence>
<dbReference type="InterPro" id="IPR011047">
    <property type="entry name" value="Quinoprotein_ADH-like_sf"/>
</dbReference>
<dbReference type="Gene3D" id="2.40.10.480">
    <property type="match status" value="1"/>
</dbReference>
<dbReference type="KEGG" id="palb:EJC50_16480"/>
<name>A0A3S9A5X3_9BACL</name>
<dbReference type="OrthoDB" id="2664209at2"/>
<dbReference type="RefSeq" id="WP_126016793.1">
    <property type="nucleotide sequence ID" value="NZ_CP034437.1"/>
</dbReference>
<dbReference type="SUPFAM" id="SSF55383">
    <property type="entry name" value="Copper amine oxidase, domain N"/>
    <property type="match status" value="1"/>
</dbReference>
<proteinExistence type="predicted"/>
<dbReference type="InterPro" id="IPR002372">
    <property type="entry name" value="PQQ_rpt_dom"/>
</dbReference>
<reference evidence="5" key="1">
    <citation type="submission" date="2018-12" db="EMBL/GenBank/DDBJ databases">
        <title>Genome sequence of Peanibacillus sp.</title>
        <authorList>
            <person name="Subramani G."/>
            <person name="Srinivasan S."/>
            <person name="Kim M.K."/>
        </authorList>
    </citation>
    <scope>NUCLEOTIDE SEQUENCE [LARGE SCALE GENOMIC DNA]</scope>
    <source>
        <strain evidence="5">18JY67-1</strain>
    </source>
</reference>
<keyword evidence="1" id="KW-0732">Signal</keyword>
<dbReference type="PANTHER" id="PTHR34512:SF30">
    <property type="entry name" value="OUTER MEMBRANE PROTEIN ASSEMBLY FACTOR BAMB"/>
    <property type="match status" value="1"/>
</dbReference>
<gene>
    <name evidence="4" type="ORF">EJC50_16480</name>
</gene>
<feature type="domain" description="Pyrrolo-quinoline quinone repeat" evidence="3">
    <location>
        <begin position="56"/>
        <end position="191"/>
    </location>
</feature>
<organism evidence="4 5">
    <name type="scientific">Paenibacillus albus</name>
    <dbReference type="NCBI Taxonomy" id="2495582"/>
    <lineage>
        <taxon>Bacteria</taxon>
        <taxon>Bacillati</taxon>
        <taxon>Bacillota</taxon>
        <taxon>Bacilli</taxon>
        <taxon>Bacillales</taxon>
        <taxon>Paenibacillaceae</taxon>
        <taxon>Paenibacillus</taxon>
    </lineage>
</organism>
<dbReference type="SUPFAM" id="SSF50998">
    <property type="entry name" value="Quinoprotein alcohol dehydrogenase-like"/>
    <property type="match status" value="1"/>
</dbReference>
<dbReference type="InterPro" id="IPR036582">
    <property type="entry name" value="Mao_N_sf"/>
</dbReference>
<dbReference type="PROSITE" id="PS51318">
    <property type="entry name" value="TAT"/>
    <property type="match status" value="1"/>
</dbReference>
<evidence type="ECO:0000259" key="3">
    <source>
        <dbReference type="Pfam" id="PF13360"/>
    </source>
</evidence>